<feature type="chain" id="PRO_5042172038" evidence="2">
    <location>
        <begin position="17"/>
        <end position="213"/>
    </location>
</feature>
<dbReference type="SUPFAM" id="SSF49503">
    <property type="entry name" value="Cupredoxins"/>
    <property type="match status" value="1"/>
</dbReference>
<reference evidence="3" key="1">
    <citation type="submission" date="2023-03" db="EMBL/GenBank/DDBJ databases">
        <title>Massive genome expansion in bonnet fungi (Mycena s.s.) driven by repeated elements and novel gene families across ecological guilds.</title>
        <authorList>
            <consortium name="Lawrence Berkeley National Laboratory"/>
            <person name="Harder C.B."/>
            <person name="Miyauchi S."/>
            <person name="Viragh M."/>
            <person name="Kuo A."/>
            <person name="Thoen E."/>
            <person name="Andreopoulos B."/>
            <person name="Lu D."/>
            <person name="Skrede I."/>
            <person name="Drula E."/>
            <person name="Henrissat B."/>
            <person name="Morin E."/>
            <person name="Kohler A."/>
            <person name="Barry K."/>
            <person name="LaButti K."/>
            <person name="Morin E."/>
            <person name="Salamov A."/>
            <person name="Lipzen A."/>
            <person name="Mereny Z."/>
            <person name="Hegedus B."/>
            <person name="Baldrian P."/>
            <person name="Stursova M."/>
            <person name="Weitz H."/>
            <person name="Taylor A."/>
            <person name="Grigoriev I.V."/>
            <person name="Nagy L.G."/>
            <person name="Martin F."/>
            <person name="Kauserud H."/>
        </authorList>
    </citation>
    <scope>NUCLEOTIDE SEQUENCE</scope>
    <source>
        <strain evidence="3">CBHHK002</strain>
    </source>
</reference>
<name>A0AAD7AAV4_9AGAR</name>
<accession>A0AAD7AAV4</accession>
<evidence type="ECO:0000313" key="4">
    <source>
        <dbReference type="Proteomes" id="UP001218218"/>
    </source>
</evidence>
<dbReference type="Gene3D" id="2.60.40.420">
    <property type="entry name" value="Cupredoxins - blue copper proteins"/>
    <property type="match status" value="1"/>
</dbReference>
<proteinExistence type="predicted"/>
<evidence type="ECO:0000256" key="2">
    <source>
        <dbReference type="SAM" id="SignalP"/>
    </source>
</evidence>
<dbReference type="AlphaFoldDB" id="A0AAD7AAV4"/>
<dbReference type="EMBL" id="JARIHO010000011">
    <property type="protein sequence ID" value="KAJ7353656.1"/>
    <property type="molecule type" value="Genomic_DNA"/>
</dbReference>
<protein>
    <submittedName>
        <fullName evidence="3">Uncharacterized protein</fullName>
    </submittedName>
</protein>
<feature type="signal peptide" evidence="2">
    <location>
        <begin position="1"/>
        <end position="16"/>
    </location>
</feature>
<evidence type="ECO:0000313" key="3">
    <source>
        <dbReference type="EMBL" id="KAJ7353656.1"/>
    </source>
</evidence>
<sequence length="213" mass="21015">MKVLYLSALFLPLVLGSNDFTVGVGKDENTGKKGLGFDPSSIHPAAGDFIVWEFRSGSHSAVQSTFDNPCTPMDGGFNSGVQTVADSLGVDAPGLPTVRLLVNDSQPLWFFDQAGGLCTQGAVISVNPSATQTDAGFKANAASAVASNTTSSSPSSAASAPNSASSGSASASASGSDSAAPAGASQPSGSGAEQVLAGGAYGVALLAVLWALL</sequence>
<dbReference type="InterPro" id="IPR052953">
    <property type="entry name" value="Ser-rich/MCO-related"/>
</dbReference>
<dbReference type="PANTHER" id="PTHR34883:SF17">
    <property type="entry name" value="CUPREDOXIN"/>
    <property type="match status" value="1"/>
</dbReference>
<feature type="region of interest" description="Disordered" evidence="1">
    <location>
        <begin position="148"/>
        <end position="191"/>
    </location>
</feature>
<keyword evidence="4" id="KW-1185">Reference proteome</keyword>
<dbReference type="InterPro" id="IPR008972">
    <property type="entry name" value="Cupredoxin"/>
</dbReference>
<gene>
    <name evidence="3" type="ORF">DFH08DRAFT_69442</name>
</gene>
<comment type="caution">
    <text evidence="3">The sequence shown here is derived from an EMBL/GenBank/DDBJ whole genome shotgun (WGS) entry which is preliminary data.</text>
</comment>
<dbReference type="Proteomes" id="UP001218218">
    <property type="component" value="Unassembled WGS sequence"/>
</dbReference>
<organism evidence="3 4">
    <name type="scientific">Mycena albidolilacea</name>
    <dbReference type="NCBI Taxonomy" id="1033008"/>
    <lineage>
        <taxon>Eukaryota</taxon>
        <taxon>Fungi</taxon>
        <taxon>Dikarya</taxon>
        <taxon>Basidiomycota</taxon>
        <taxon>Agaricomycotina</taxon>
        <taxon>Agaricomycetes</taxon>
        <taxon>Agaricomycetidae</taxon>
        <taxon>Agaricales</taxon>
        <taxon>Marasmiineae</taxon>
        <taxon>Mycenaceae</taxon>
        <taxon>Mycena</taxon>
    </lineage>
</organism>
<dbReference type="PANTHER" id="PTHR34883">
    <property type="entry name" value="SERINE-RICH PROTEIN, PUTATIVE-RELATED-RELATED"/>
    <property type="match status" value="1"/>
</dbReference>
<evidence type="ECO:0000256" key="1">
    <source>
        <dbReference type="SAM" id="MobiDB-lite"/>
    </source>
</evidence>
<keyword evidence="2" id="KW-0732">Signal</keyword>